<keyword evidence="3 7" id="KW-1003">Cell membrane</keyword>
<evidence type="ECO:0000313" key="10">
    <source>
        <dbReference type="Proteomes" id="UP000078090"/>
    </source>
</evidence>
<evidence type="ECO:0000256" key="3">
    <source>
        <dbReference type="ARBA" id="ARBA00022475"/>
    </source>
</evidence>
<evidence type="ECO:0000256" key="2">
    <source>
        <dbReference type="ARBA" id="ARBA00010792"/>
    </source>
</evidence>
<proteinExistence type="inferred from homology"/>
<dbReference type="OrthoDB" id="21108at2"/>
<feature type="transmembrane region" description="Helical" evidence="7">
    <location>
        <begin position="139"/>
        <end position="159"/>
    </location>
</feature>
<dbReference type="GO" id="GO:0005886">
    <property type="term" value="C:plasma membrane"/>
    <property type="evidence" value="ECO:0007669"/>
    <property type="project" value="UniProtKB-SubCell"/>
</dbReference>
<dbReference type="RefSeq" id="WP_064008760.1">
    <property type="nucleotide sequence ID" value="NZ_LUUG01000072.1"/>
</dbReference>
<evidence type="ECO:0000256" key="4">
    <source>
        <dbReference type="ARBA" id="ARBA00022692"/>
    </source>
</evidence>
<feature type="transmembrane region" description="Helical" evidence="7">
    <location>
        <begin position="165"/>
        <end position="189"/>
    </location>
</feature>
<dbReference type="EMBL" id="LUUG01000072">
    <property type="protein sequence ID" value="OAI04367.1"/>
    <property type="molecule type" value="Genomic_DNA"/>
</dbReference>
<feature type="transmembrane region" description="Helical" evidence="7">
    <location>
        <begin position="14"/>
        <end position="32"/>
    </location>
</feature>
<evidence type="ECO:0000256" key="5">
    <source>
        <dbReference type="ARBA" id="ARBA00022989"/>
    </source>
</evidence>
<evidence type="ECO:0000256" key="6">
    <source>
        <dbReference type="ARBA" id="ARBA00023136"/>
    </source>
</evidence>
<dbReference type="PANTHER" id="PTHR30353:SF15">
    <property type="entry name" value="INNER MEMBRANE PROTEIN YABI"/>
    <property type="match status" value="1"/>
</dbReference>
<dbReference type="InterPro" id="IPR032816">
    <property type="entry name" value="VTT_dom"/>
</dbReference>
<organism evidence="9 10">
    <name type="scientific">Methylomonas methanica</name>
    <dbReference type="NCBI Taxonomy" id="421"/>
    <lineage>
        <taxon>Bacteria</taxon>
        <taxon>Pseudomonadati</taxon>
        <taxon>Pseudomonadota</taxon>
        <taxon>Gammaproteobacteria</taxon>
        <taxon>Methylococcales</taxon>
        <taxon>Methylococcaceae</taxon>
        <taxon>Methylomonas</taxon>
    </lineage>
</organism>
<feature type="transmembrane region" description="Helical" evidence="7">
    <location>
        <begin position="53"/>
        <end position="74"/>
    </location>
</feature>
<keyword evidence="6 7" id="KW-0472">Membrane</keyword>
<evidence type="ECO:0000256" key="1">
    <source>
        <dbReference type="ARBA" id="ARBA00004651"/>
    </source>
</evidence>
<dbReference type="InterPro" id="IPR032818">
    <property type="entry name" value="DedA-like"/>
</dbReference>
<name>A0A177MF20_METMH</name>
<evidence type="ECO:0000256" key="7">
    <source>
        <dbReference type="RuleBase" id="RU367016"/>
    </source>
</evidence>
<comment type="similarity">
    <text evidence="2 7">Belongs to the DedA family.</text>
</comment>
<evidence type="ECO:0000313" key="9">
    <source>
        <dbReference type="EMBL" id="OAI04367.1"/>
    </source>
</evidence>
<dbReference type="PANTHER" id="PTHR30353">
    <property type="entry name" value="INNER MEMBRANE PROTEIN DEDA-RELATED"/>
    <property type="match status" value="1"/>
</dbReference>
<accession>A0A177MF20</accession>
<sequence length="197" mass="22076">MGGIVALIENHIEYAPWIIFGLLLLAGFNIPISEDGMLFVAATFASRNPEHMPHLFAAVYAGAYGSDLICYGLGRVLGPRLRHWRFFSKLMDNNKIDKVSDYYRNYGILTLLFGRFVPFGIRNLLFLTAGLGRMNAVKFAAADFLACSVSVMVYLSVYYHYGQKIVIIIQEVNIAIFILALLIGAYLYFKKARASKA</sequence>
<keyword evidence="4 7" id="KW-0812">Transmembrane</keyword>
<keyword evidence="5 7" id="KW-1133">Transmembrane helix</keyword>
<dbReference type="Pfam" id="PF09335">
    <property type="entry name" value="VTT_dom"/>
    <property type="match status" value="1"/>
</dbReference>
<protein>
    <submittedName>
        <fullName evidence="9">Alkaline phosphatase</fullName>
    </submittedName>
</protein>
<reference evidence="9 10" key="1">
    <citation type="submission" date="2016-03" db="EMBL/GenBank/DDBJ databases">
        <authorList>
            <person name="Ploux O."/>
        </authorList>
    </citation>
    <scope>NUCLEOTIDE SEQUENCE [LARGE SCALE GENOMIC DNA]</scope>
    <source>
        <strain evidence="9 10">R-45363</strain>
    </source>
</reference>
<comment type="subcellular location">
    <subcellularLocation>
        <location evidence="1 7">Cell membrane</location>
        <topology evidence="1 7">Multi-pass membrane protein</topology>
    </subcellularLocation>
</comment>
<feature type="domain" description="VTT" evidence="8">
    <location>
        <begin position="40"/>
        <end position="158"/>
    </location>
</feature>
<feature type="transmembrane region" description="Helical" evidence="7">
    <location>
        <begin position="106"/>
        <end position="127"/>
    </location>
</feature>
<gene>
    <name evidence="9" type="ORF">A1332_14480</name>
</gene>
<comment type="caution">
    <text evidence="9">The sequence shown here is derived from an EMBL/GenBank/DDBJ whole genome shotgun (WGS) entry which is preliminary data.</text>
</comment>
<dbReference type="AlphaFoldDB" id="A0A177MF20"/>
<evidence type="ECO:0000259" key="8">
    <source>
        <dbReference type="Pfam" id="PF09335"/>
    </source>
</evidence>
<dbReference type="Proteomes" id="UP000078090">
    <property type="component" value="Unassembled WGS sequence"/>
</dbReference>